<name>A0A8S5UU17_9CAUD</name>
<dbReference type="EMBL" id="BK016136">
    <property type="protein sequence ID" value="DAF97862.1"/>
    <property type="molecule type" value="Genomic_DNA"/>
</dbReference>
<accession>A0A8S5UU17</accession>
<organism evidence="1">
    <name type="scientific">Myoviridae sp. ctYA416</name>
    <dbReference type="NCBI Taxonomy" id="2825125"/>
    <lineage>
        <taxon>Viruses</taxon>
        <taxon>Duplodnaviria</taxon>
        <taxon>Heunggongvirae</taxon>
        <taxon>Uroviricota</taxon>
        <taxon>Caudoviricetes</taxon>
    </lineage>
</organism>
<reference evidence="1" key="1">
    <citation type="journal article" date="2021" name="Proc. Natl. Acad. Sci. U.S.A.">
        <title>A Catalog of Tens of Thousands of Viruses from Human Metagenomes Reveals Hidden Associations with Chronic Diseases.</title>
        <authorList>
            <person name="Tisza M.J."/>
            <person name="Buck C.B."/>
        </authorList>
    </citation>
    <scope>NUCLEOTIDE SEQUENCE</scope>
    <source>
        <strain evidence="1">CtYA416</strain>
    </source>
</reference>
<sequence length="206" mass="22782">MAFTIGDVVANAFDINTPNLGSKEISKTSTVVTEAIVETPKVSNDAPIIVEEAKVEVLPSVNGIPVLDLKPVNGSANYTELNIQPLQTIPSSHAEYLSNYVKFDMGVTTDFWDSYKNAIEILCLRLQIEKNVFEAFKKFINSFNPNADRNKRMAITKVEKDSVELSYSGDNGHKYSIVVEGTGTINLVRDSNGVVVRCANPIHFYY</sequence>
<proteinExistence type="predicted"/>
<evidence type="ECO:0000313" key="1">
    <source>
        <dbReference type="EMBL" id="DAF97862.1"/>
    </source>
</evidence>
<protein>
    <submittedName>
        <fullName evidence="1">Uncharacterized protein</fullName>
    </submittedName>
</protein>